<dbReference type="GO" id="GO:0042545">
    <property type="term" value="P:cell wall modification"/>
    <property type="evidence" value="ECO:0007669"/>
    <property type="project" value="InterPro"/>
</dbReference>
<evidence type="ECO:0000256" key="2">
    <source>
        <dbReference type="ARBA" id="ARBA00022801"/>
    </source>
</evidence>
<dbReference type="Pfam" id="PF01095">
    <property type="entry name" value="Pectinesterase"/>
    <property type="match status" value="1"/>
</dbReference>
<evidence type="ECO:0000256" key="3">
    <source>
        <dbReference type="ARBA" id="ARBA00023085"/>
    </source>
</evidence>
<accession>A0A4S8K644</accession>
<evidence type="ECO:0000256" key="1">
    <source>
        <dbReference type="ARBA" id="ARBA00005184"/>
    </source>
</evidence>
<dbReference type="GO" id="GO:0045490">
    <property type="term" value="P:pectin catabolic process"/>
    <property type="evidence" value="ECO:0007669"/>
    <property type="project" value="UniProtKB-UniPathway"/>
</dbReference>
<dbReference type="InterPro" id="IPR011050">
    <property type="entry name" value="Pectin_lyase_fold/virulence"/>
</dbReference>
<evidence type="ECO:0000313" key="5">
    <source>
        <dbReference type="EMBL" id="THU70359.1"/>
    </source>
</evidence>
<dbReference type="EMBL" id="PYDT01000002">
    <property type="protein sequence ID" value="THU70359.1"/>
    <property type="molecule type" value="Genomic_DNA"/>
</dbReference>
<evidence type="ECO:0000259" key="4">
    <source>
        <dbReference type="Pfam" id="PF01095"/>
    </source>
</evidence>
<reference evidence="5 6" key="1">
    <citation type="journal article" date="2019" name="Nat. Plants">
        <title>Genome sequencing of Musa balbisiana reveals subgenome evolution and function divergence in polyploid bananas.</title>
        <authorList>
            <person name="Yao X."/>
        </authorList>
    </citation>
    <scope>NUCLEOTIDE SEQUENCE [LARGE SCALE GENOMIC DNA]</scope>
    <source>
        <strain evidence="6">cv. DH-PKW</strain>
        <tissue evidence="5">Leaves</tissue>
    </source>
</reference>
<dbReference type="SUPFAM" id="SSF51126">
    <property type="entry name" value="Pectin lyase-like"/>
    <property type="match status" value="1"/>
</dbReference>
<dbReference type="PANTHER" id="PTHR31707">
    <property type="entry name" value="PECTINESTERASE"/>
    <property type="match status" value="1"/>
</dbReference>
<comment type="caution">
    <text evidence="5">The sequence shown here is derived from an EMBL/GenBank/DDBJ whole genome shotgun (WGS) entry which is preliminary data.</text>
</comment>
<dbReference type="InterPro" id="IPR012334">
    <property type="entry name" value="Pectin_lyas_fold"/>
</dbReference>
<evidence type="ECO:0000313" key="6">
    <source>
        <dbReference type="Proteomes" id="UP000317650"/>
    </source>
</evidence>
<comment type="pathway">
    <text evidence="1">Glycan metabolism; pectin degradation; 2-dehydro-3-deoxy-D-gluconate from pectin: step 1/5.</text>
</comment>
<dbReference type="STRING" id="52838.A0A4S8K644"/>
<feature type="domain" description="Pectinesterase catalytic" evidence="4">
    <location>
        <begin position="90"/>
        <end position="192"/>
    </location>
</feature>
<protein>
    <recommendedName>
        <fullName evidence="4">Pectinesterase catalytic domain-containing protein</fullName>
    </recommendedName>
</protein>
<dbReference type="InterPro" id="IPR000070">
    <property type="entry name" value="Pectinesterase_cat"/>
</dbReference>
<dbReference type="Gene3D" id="2.160.20.10">
    <property type="entry name" value="Single-stranded right-handed beta-helix, Pectin lyase-like"/>
    <property type="match status" value="1"/>
</dbReference>
<sequence length="192" mass="21209">MDSAMDITSNALAISGKISSFLSLIQATGFSRRLLEAEPAEPGRYVDGNPSWVSHGDRRLLHSRLLPRFNSRPMLQSPRMEVETSPPYQRQSFKYVINVKEGVYSEYVEVDAHTWNLTMYGDGPDMIIVTGSKKYVDGVRTFKSATFGGVGDGFMAFENAAGPAKGQAVALRVQADRSILLHCRMQASQDTL</sequence>
<dbReference type="Proteomes" id="UP000317650">
    <property type="component" value="Chromosome 8"/>
</dbReference>
<name>A0A4S8K644_MUSBA</name>
<dbReference type="UniPathway" id="UPA00545">
    <property type="reaction ID" value="UER00823"/>
</dbReference>
<proteinExistence type="predicted"/>
<dbReference type="GO" id="GO:0030599">
    <property type="term" value="F:pectinesterase activity"/>
    <property type="evidence" value="ECO:0007669"/>
    <property type="project" value="InterPro"/>
</dbReference>
<keyword evidence="2" id="KW-0378">Hydrolase</keyword>
<dbReference type="AlphaFoldDB" id="A0A4S8K644"/>
<keyword evidence="6" id="KW-1185">Reference proteome</keyword>
<keyword evidence="3" id="KW-0063">Aspartyl esterase</keyword>
<organism evidence="5 6">
    <name type="scientific">Musa balbisiana</name>
    <name type="common">Banana</name>
    <dbReference type="NCBI Taxonomy" id="52838"/>
    <lineage>
        <taxon>Eukaryota</taxon>
        <taxon>Viridiplantae</taxon>
        <taxon>Streptophyta</taxon>
        <taxon>Embryophyta</taxon>
        <taxon>Tracheophyta</taxon>
        <taxon>Spermatophyta</taxon>
        <taxon>Magnoliopsida</taxon>
        <taxon>Liliopsida</taxon>
        <taxon>Zingiberales</taxon>
        <taxon>Musaceae</taxon>
        <taxon>Musa</taxon>
    </lineage>
</organism>
<gene>
    <name evidence="5" type="ORF">C4D60_Mb08t24150</name>
</gene>